<dbReference type="AlphaFoldDB" id="A0A1I1P1X2"/>
<gene>
    <name evidence="2" type="ORF">SAMN02745724_03143</name>
    <name evidence="3" type="ORF">SAMN02745724_03713</name>
</gene>
<accession>A0A1I1P1X2</accession>
<dbReference type="InterPro" id="IPR052909">
    <property type="entry name" value="Transposase_6_like"/>
</dbReference>
<dbReference type="EMBL" id="FOLO01000037">
    <property type="protein sequence ID" value="SFD15994.1"/>
    <property type="molecule type" value="Genomic_DNA"/>
</dbReference>
<dbReference type="Proteomes" id="UP000198862">
    <property type="component" value="Unassembled WGS sequence"/>
</dbReference>
<sequence length="87" mass="10657">MPRLMLTDELWSKLKAILLEDRVYNKLEHRQTLEGILYRLRVGCPWRDLPECFGLWNTIYRRFLLWSRKGILMRLFKTLAKNSDTEW</sequence>
<evidence type="ECO:0000313" key="2">
    <source>
        <dbReference type="EMBL" id="SFC99960.1"/>
    </source>
</evidence>
<dbReference type="EMBL" id="FOLO01000027">
    <property type="protein sequence ID" value="SFC99960.1"/>
    <property type="molecule type" value="Genomic_DNA"/>
</dbReference>
<evidence type="ECO:0000313" key="4">
    <source>
        <dbReference type="Proteomes" id="UP000198862"/>
    </source>
</evidence>
<organism evidence="2 4">
    <name type="scientific">Pseudoalteromonas denitrificans DSM 6059</name>
    <dbReference type="NCBI Taxonomy" id="1123010"/>
    <lineage>
        <taxon>Bacteria</taxon>
        <taxon>Pseudomonadati</taxon>
        <taxon>Pseudomonadota</taxon>
        <taxon>Gammaproteobacteria</taxon>
        <taxon>Alteromonadales</taxon>
        <taxon>Pseudoalteromonadaceae</taxon>
        <taxon>Pseudoalteromonas</taxon>
    </lineage>
</organism>
<protein>
    <submittedName>
        <fullName evidence="2">Putative transposase of IS4/5 family</fullName>
    </submittedName>
</protein>
<feature type="domain" description="Insertion element IS402-like" evidence="1">
    <location>
        <begin position="6"/>
        <end position="76"/>
    </location>
</feature>
<dbReference type="PANTHER" id="PTHR46637:SF1">
    <property type="entry name" value="BLL5188 PROTEIN"/>
    <property type="match status" value="1"/>
</dbReference>
<evidence type="ECO:0000259" key="1">
    <source>
        <dbReference type="Pfam" id="PF13340"/>
    </source>
</evidence>
<proteinExistence type="predicted"/>
<name>A0A1I1P1X2_9GAMM</name>
<reference evidence="2 4" key="1">
    <citation type="submission" date="2016-10" db="EMBL/GenBank/DDBJ databases">
        <authorList>
            <person name="de Groot N.N."/>
        </authorList>
    </citation>
    <scope>NUCLEOTIDE SEQUENCE [LARGE SCALE GENOMIC DNA]</scope>
    <source>
        <strain evidence="2 4">DSM 6059</strain>
    </source>
</reference>
<dbReference type="RefSeq" id="WP_177208070.1">
    <property type="nucleotide sequence ID" value="NZ_FOLO01000027.1"/>
</dbReference>
<dbReference type="Pfam" id="PF13340">
    <property type="entry name" value="DUF4096"/>
    <property type="match status" value="1"/>
</dbReference>
<evidence type="ECO:0000313" key="3">
    <source>
        <dbReference type="EMBL" id="SFD15994.1"/>
    </source>
</evidence>
<keyword evidence="4" id="KW-1185">Reference proteome</keyword>
<feature type="non-terminal residue" evidence="2">
    <location>
        <position position="87"/>
    </location>
</feature>
<dbReference type="PANTHER" id="PTHR46637">
    <property type="entry name" value="TIS1421-TRANSPOSASE PROTEIN A"/>
    <property type="match status" value="1"/>
</dbReference>
<dbReference type="InterPro" id="IPR025161">
    <property type="entry name" value="IS402-like_dom"/>
</dbReference>